<evidence type="ECO:0000313" key="2">
    <source>
        <dbReference type="Proteomes" id="UP000620124"/>
    </source>
</evidence>
<proteinExistence type="predicted"/>
<keyword evidence="2" id="KW-1185">Reference proteome</keyword>
<comment type="caution">
    <text evidence="1">The sequence shown here is derived from an EMBL/GenBank/DDBJ whole genome shotgun (WGS) entry which is preliminary data.</text>
</comment>
<reference evidence="1" key="1">
    <citation type="submission" date="2020-05" db="EMBL/GenBank/DDBJ databases">
        <title>Mycena genomes resolve the evolution of fungal bioluminescence.</title>
        <authorList>
            <person name="Tsai I.J."/>
        </authorList>
    </citation>
    <scope>NUCLEOTIDE SEQUENCE</scope>
    <source>
        <strain evidence="1">CCC161011</strain>
    </source>
</reference>
<evidence type="ECO:0008006" key="3">
    <source>
        <dbReference type="Google" id="ProtNLM"/>
    </source>
</evidence>
<dbReference type="Proteomes" id="UP000620124">
    <property type="component" value="Unassembled WGS sequence"/>
</dbReference>
<accession>A0A8H6Z2M2</accession>
<organism evidence="1 2">
    <name type="scientific">Mycena venus</name>
    <dbReference type="NCBI Taxonomy" id="2733690"/>
    <lineage>
        <taxon>Eukaryota</taxon>
        <taxon>Fungi</taxon>
        <taxon>Dikarya</taxon>
        <taxon>Basidiomycota</taxon>
        <taxon>Agaricomycotina</taxon>
        <taxon>Agaricomycetes</taxon>
        <taxon>Agaricomycetidae</taxon>
        <taxon>Agaricales</taxon>
        <taxon>Marasmiineae</taxon>
        <taxon>Mycenaceae</taxon>
        <taxon>Mycena</taxon>
    </lineage>
</organism>
<name>A0A8H6Z2M2_9AGAR</name>
<dbReference type="OrthoDB" id="2911958at2759"/>
<dbReference type="Gene3D" id="3.80.10.10">
    <property type="entry name" value="Ribonuclease Inhibitor"/>
    <property type="match status" value="1"/>
</dbReference>
<evidence type="ECO:0000313" key="1">
    <source>
        <dbReference type="EMBL" id="KAF7369707.1"/>
    </source>
</evidence>
<gene>
    <name evidence="1" type="ORF">MVEN_00302200</name>
</gene>
<sequence>MGLAVVAEGLPTLDQGRSALERLVTAFHDASEADRHLPRSRGLLMRRLTTGCPSSAQMEATLSSFDVWTPVSEWTTVSDTINPHNITARDRELFDRDQIRRQTRRALLTTTLNRFRDIEKELVQKQDAARLKREAYWGYTPLLTELREHGERLVREYEALGPIPLAAFAASAVRRCPDDVLVKIFSTLVTTVRATRDLGSRDPSHIGADPAMVFSHVCSNFRALALSQSSLWSNFSCPFYPNESMAQLLEEYLERSGTAPLTIVLKIENAPGYYDHPARQKRLFAQLDAHCARIRSLTLFGDLPHAVTPSFEQLGNKLLGLEVLSLLIHPADRPIPGLQIFPRLHTFDMPGEILHYHSLPFSQVTTAHLRNVSNVADILSLPNLRTLSLTYSIETEMSHHAVLANLTALYLETGSPDEILDCFTTPSLTALKVSNMGTERGRLRSLWEFLDRSQCPLQSIVFSECTVPTNHFLRIFRRFSGLRSLAVEDIQSGEIRDELLAALTREPAHTGAALLPELSHLRLIRQYRFTTDALYRMLASRMVRRGSDAPGAQGPAVAVPHSSGGNPPVLLKQVEIAFLQGFVPAENLPRFEALEGLSASGTTPVSPFASLDFAALEASMLPIRWPIFDGH</sequence>
<dbReference type="AlphaFoldDB" id="A0A8H6Z2M2"/>
<protein>
    <recommendedName>
        <fullName evidence="3">F-box domain-containing protein</fullName>
    </recommendedName>
</protein>
<dbReference type="SUPFAM" id="SSF52047">
    <property type="entry name" value="RNI-like"/>
    <property type="match status" value="1"/>
</dbReference>
<dbReference type="EMBL" id="JACAZI010000002">
    <property type="protein sequence ID" value="KAF7369707.1"/>
    <property type="molecule type" value="Genomic_DNA"/>
</dbReference>
<dbReference type="InterPro" id="IPR032675">
    <property type="entry name" value="LRR_dom_sf"/>
</dbReference>